<accession>A0A481Z9B5</accession>
<proteinExistence type="predicted"/>
<evidence type="ECO:0000313" key="2">
    <source>
        <dbReference type="EMBL" id="QBK91972.1"/>
    </source>
</evidence>
<feature type="transmembrane region" description="Helical" evidence="1">
    <location>
        <begin position="30"/>
        <end position="51"/>
    </location>
</feature>
<dbReference type="EMBL" id="MK500566">
    <property type="protein sequence ID" value="QBK91972.1"/>
    <property type="molecule type" value="Genomic_DNA"/>
</dbReference>
<organism evidence="2">
    <name type="scientific">Pithovirus LCPAC304</name>
    <dbReference type="NCBI Taxonomy" id="2506594"/>
    <lineage>
        <taxon>Viruses</taxon>
        <taxon>Pithoviruses</taxon>
    </lineage>
</organism>
<keyword evidence="1" id="KW-1133">Transmembrane helix</keyword>
<reference evidence="2" key="1">
    <citation type="journal article" date="2019" name="MBio">
        <title>Virus Genomes from Deep Sea Sediments Expand the Ocean Megavirome and Support Independent Origins of Viral Gigantism.</title>
        <authorList>
            <person name="Backstrom D."/>
            <person name="Yutin N."/>
            <person name="Jorgensen S.L."/>
            <person name="Dharamshi J."/>
            <person name="Homa F."/>
            <person name="Zaremba-Niedwiedzka K."/>
            <person name="Spang A."/>
            <person name="Wolf Y.I."/>
            <person name="Koonin E.V."/>
            <person name="Ettema T.J."/>
        </authorList>
    </citation>
    <scope>NUCLEOTIDE SEQUENCE</scope>
</reference>
<evidence type="ECO:0000256" key="1">
    <source>
        <dbReference type="SAM" id="Phobius"/>
    </source>
</evidence>
<sequence>MSDTDLKYSYDQTKVWANKENATFEDGVTFLYIFGAFSFLIIFAAILLFFAGGSTDVTESTVRIDELNSETDATTTEVHAEFDLLDDVKKDKNLLKAAK</sequence>
<name>A0A481Z9B5_9VIRU</name>
<evidence type="ECO:0008006" key="3">
    <source>
        <dbReference type="Google" id="ProtNLM"/>
    </source>
</evidence>
<keyword evidence="1" id="KW-0812">Transmembrane</keyword>
<protein>
    <recommendedName>
        <fullName evidence="3">Transmembrane protein</fullName>
    </recommendedName>
</protein>
<keyword evidence="1" id="KW-0472">Membrane</keyword>
<gene>
    <name evidence="2" type="ORF">LCPAC304_03150</name>
</gene>